<feature type="domain" description="Neurotransmitter-gated ion-channel transmembrane" evidence="7">
    <location>
        <begin position="115"/>
        <end position="245"/>
    </location>
</feature>
<name>A0A9Q0YQ87_HOLLE</name>
<proteinExistence type="predicted"/>
<keyword evidence="2 5" id="KW-0812">Transmembrane</keyword>
<dbReference type="InterPro" id="IPR018000">
    <property type="entry name" value="Neurotransmitter_ion_chnl_CS"/>
</dbReference>
<dbReference type="GO" id="GO:0016020">
    <property type="term" value="C:membrane"/>
    <property type="evidence" value="ECO:0007669"/>
    <property type="project" value="UniProtKB-SubCell"/>
</dbReference>
<dbReference type="Gene3D" id="2.70.170.10">
    <property type="entry name" value="Neurotransmitter-gated ion-channel ligand-binding domain"/>
    <property type="match status" value="1"/>
</dbReference>
<feature type="domain" description="Neurotransmitter-gated ion-channel ligand-binding" evidence="6">
    <location>
        <begin position="18"/>
        <end position="59"/>
    </location>
</feature>
<dbReference type="InterPro" id="IPR006201">
    <property type="entry name" value="Neur_channel"/>
</dbReference>
<dbReference type="GO" id="GO:0004888">
    <property type="term" value="F:transmembrane signaling receptor activity"/>
    <property type="evidence" value="ECO:0007669"/>
    <property type="project" value="InterPro"/>
</dbReference>
<dbReference type="GO" id="GO:0005230">
    <property type="term" value="F:extracellular ligand-gated monoatomic ion channel activity"/>
    <property type="evidence" value="ECO:0007669"/>
    <property type="project" value="InterPro"/>
</dbReference>
<dbReference type="Pfam" id="PF02932">
    <property type="entry name" value="Neur_chan_memb"/>
    <property type="match status" value="1"/>
</dbReference>
<dbReference type="PANTHER" id="PTHR18945">
    <property type="entry name" value="NEUROTRANSMITTER GATED ION CHANNEL"/>
    <property type="match status" value="1"/>
</dbReference>
<evidence type="ECO:0000259" key="7">
    <source>
        <dbReference type="Pfam" id="PF02932"/>
    </source>
</evidence>
<evidence type="ECO:0000256" key="5">
    <source>
        <dbReference type="SAM" id="Phobius"/>
    </source>
</evidence>
<accession>A0A9Q0YQ87</accession>
<feature type="transmembrane region" description="Helical" evidence="5">
    <location>
        <begin position="110"/>
        <end position="133"/>
    </location>
</feature>
<dbReference type="Gene3D" id="1.20.58.390">
    <property type="entry name" value="Neurotransmitter-gated ion-channel transmembrane domain"/>
    <property type="match status" value="1"/>
</dbReference>
<reference evidence="8" key="1">
    <citation type="submission" date="2021-10" db="EMBL/GenBank/DDBJ databases">
        <title>Tropical sea cucumber genome reveals ecological adaptation and Cuvierian tubules defense mechanism.</title>
        <authorList>
            <person name="Chen T."/>
        </authorList>
    </citation>
    <scope>NUCLEOTIDE SEQUENCE</scope>
    <source>
        <strain evidence="8">Nanhai2018</strain>
        <tissue evidence="8">Muscle</tissue>
    </source>
</reference>
<keyword evidence="4 5" id="KW-0472">Membrane</keyword>
<keyword evidence="9" id="KW-1185">Reference proteome</keyword>
<dbReference type="AlphaFoldDB" id="A0A9Q0YQ87"/>
<comment type="caution">
    <text evidence="8">The sequence shown here is derived from an EMBL/GenBank/DDBJ whole genome shotgun (WGS) entry which is preliminary data.</text>
</comment>
<evidence type="ECO:0000313" key="9">
    <source>
        <dbReference type="Proteomes" id="UP001152320"/>
    </source>
</evidence>
<evidence type="ECO:0000256" key="3">
    <source>
        <dbReference type="ARBA" id="ARBA00022989"/>
    </source>
</evidence>
<feature type="transmembrane region" description="Helical" evidence="5">
    <location>
        <begin position="177"/>
        <end position="196"/>
    </location>
</feature>
<evidence type="ECO:0000256" key="1">
    <source>
        <dbReference type="ARBA" id="ARBA00004141"/>
    </source>
</evidence>
<keyword evidence="3 5" id="KW-1133">Transmembrane helix</keyword>
<dbReference type="InterPro" id="IPR006202">
    <property type="entry name" value="Neur_chan_lig-bd"/>
</dbReference>
<dbReference type="InterPro" id="IPR038050">
    <property type="entry name" value="Neuro_actylchol_rec"/>
</dbReference>
<dbReference type="CDD" id="cd19051">
    <property type="entry name" value="LGIC_TM_cation"/>
    <property type="match status" value="1"/>
</dbReference>
<keyword evidence="8" id="KW-0675">Receptor</keyword>
<gene>
    <name evidence="8" type="ORF">HOLleu_31469</name>
</gene>
<protein>
    <submittedName>
        <fullName evidence="8">Neuronal acetylcholine receptor subunit alpha-7</fullName>
    </submittedName>
</protein>
<dbReference type="Proteomes" id="UP001152320">
    <property type="component" value="Chromosome 16"/>
</dbReference>
<evidence type="ECO:0000259" key="6">
    <source>
        <dbReference type="Pfam" id="PF02931"/>
    </source>
</evidence>
<dbReference type="PROSITE" id="PS00236">
    <property type="entry name" value="NEUROTR_ION_CHANNEL"/>
    <property type="match status" value="1"/>
</dbReference>
<dbReference type="SUPFAM" id="SSF63712">
    <property type="entry name" value="Nicotinic receptor ligand binding domain-like"/>
    <property type="match status" value="1"/>
</dbReference>
<sequence length="288" mass="32511">MNRLDNDVLKAVSPDRGSIHLAPTGDIYFTTPLIVSTQCFMQIRYFPFDTQICVISLTPEYLNVKLQEFSFPSTITSLEWNLLNTTLTIYDTGHFSTPTFCFVLQRDPRYYVSTIIIPSTVMCLLALATFLAPPDCGERLSLGISMVLGLTVFQLLIADSLPTSSKQIPILSNFLSFNFHVACLTVPFSLISINLAHRDTPLNILQYHRMRKVFLHYLPRCMAVPSRGEKRLKGETKTAFEVNTMGKGRVRSAKVQPVVVQTELRVQPNTPSVHEDQFAQVMQNLTFP</sequence>
<dbReference type="SUPFAM" id="SSF90112">
    <property type="entry name" value="Neurotransmitter-gated ion-channel transmembrane pore"/>
    <property type="match status" value="1"/>
</dbReference>
<evidence type="ECO:0000256" key="4">
    <source>
        <dbReference type="ARBA" id="ARBA00023136"/>
    </source>
</evidence>
<evidence type="ECO:0000256" key="2">
    <source>
        <dbReference type="ARBA" id="ARBA00022692"/>
    </source>
</evidence>
<evidence type="ECO:0000313" key="8">
    <source>
        <dbReference type="EMBL" id="KAJ8026590.1"/>
    </source>
</evidence>
<dbReference type="EMBL" id="JAIZAY010000016">
    <property type="protein sequence ID" value="KAJ8026590.1"/>
    <property type="molecule type" value="Genomic_DNA"/>
</dbReference>
<dbReference type="InterPro" id="IPR006029">
    <property type="entry name" value="Neurotrans-gated_channel_TM"/>
</dbReference>
<organism evidence="8 9">
    <name type="scientific">Holothuria leucospilota</name>
    <name type="common">Black long sea cucumber</name>
    <name type="synonym">Mertensiothuria leucospilota</name>
    <dbReference type="NCBI Taxonomy" id="206669"/>
    <lineage>
        <taxon>Eukaryota</taxon>
        <taxon>Metazoa</taxon>
        <taxon>Echinodermata</taxon>
        <taxon>Eleutherozoa</taxon>
        <taxon>Echinozoa</taxon>
        <taxon>Holothuroidea</taxon>
        <taxon>Aspidochirotacea</taxon>
        <taxon>Aspidochirotida</taxon>
        <taxon>Holothuriidae</taxon>
        <taxon>Holothuria</taxon>
    </lineage>
</organism>
<feature type="transmembrane region" description="Helical" evidence="5">
    <location>
        <begin position="140"/>
        <end position="157"/>
    </location>
</feature>
<comment type="subcellular location">
    <subcellularLocation>
        <location evidence="1">Membrane</location>
        <topology evidence="1">Multi-pass membrane protein</topology>
    </subcellularLocation>
</comment>
<dbReference type="OrthoDB" id="6097796at2759"/>
<dbReference type="InterPro" id="IPR036719">
    <property type="entry name" value="Neuro-gated_channel_TM_sf"/>
</dbReference>
<dbReference type="Pfam" id="PF02931">
    <property type="entry name" value="Neur_chan_LBD"/>
    <property type="match status" value="1"/>
</dbReference>
<dbReference type="InterPro" id="IPR036734">
    <property type="entry name" value="Neur_chan_lig-bd_sf"/>
</dbReference>